<evidence type="ECO:0000313" key="6">
    <source>
        <dbReference type="EMBL" id="KAB8073134.1"/>
    </source>
</evidence>
<keyword evidence="7" id="KW-1185">Reference proteome</keyword>
<keyword evidence="1" id="KW-0285">Flavoprotein</keyword>
<evidence type="ECO:0000256" key="2">
    <source>
        <dbReference type="ARBA" id="ARBA00022827"/>
    </source>
</evidence>
<feature type="domain" description="FAD-binding" evidence="5">
    <location>
        <begin position="7"/>
        <end position="238"/>
    </location>
</feature>
<dbReference type="Proteomes" id="UP000326565">
    <property type="component" value="Unassembled WGS sequence"/>
</dbReference>
<keyword evidence="4" id="KW-0503">Monooxygenase</keyword>
<sequence>MPSSQPKIAIIGGGPAGLTVGLLLHNRGIPFTIFELRQKPTDEELAKPCGVLDLHEESGLAAIRECGLYEQFLQLAGECTEAQKVSDKDGNILYTDQGELSERPEISRHALTKILSSHLPAGSIKWGHKLLATSSVTSNGMTELNFGPHGKHTFDLVIGADGAWSRVRNILTDVKPHYARVHCITMTVRQITAKYPHLATFVGSGSFSALGLRHGVMSQRGPQDSARIYIFLTMADEHLGLGLAGLTPAAAKDRLLNDDTLIGRWGTAIKELVTVACNEETNDNPGATLDIKPLYMLPIGTSWEHKPGVTVIGDAAHLMCPWAGEGVNLAMWDSLLLARAIIKAYESANQERTLFQELLSPLLNEFEADMVARAKEKAEETHRNGQMMFGENGAKAFVEFFENAYAMMDNSLSPTSTNLKA</sequence>
<dbReference type="Pfam" id="PF01494">
    <property type="entry name" value="FAD_binding_3"/>
    <property type="match status" value="2"/>
</dbReference>
<dbReference type="AlphaFoldDB" id="A0A5N5X0W3"/>
<evidence type="ECO:0000259" key="5">
    <source>
        <dbReference type="Pfam" id="PF01494"/>
    </source>
</evidence>
<feature type="domain" description="FAD-binding" evidence="5">
    <location>
        <begin position="308"/>
        <end position="351"/>
    </location>
</feature>
<dbReference type="InterPro" id="IPR002938">
    <property type="entry name" value="FAD-bd"/>
</dbReference>
<evidence type="ECO:0000256" key="3">
    <source>
        <dbReference type="ARBA" id="ARBA00023002"/>
    </source>
</evidence>
<dbReference type="PANTHER" id="PTHR46972">
    <property type="entry name" value="MONOOXYGENASE ASQM-RELATED"/>
    <property type="match status" value="1"/>
</dbReference>
<dbReference type="GO" id="GO:0071949">
    <property type="term" value="F:FAD binding"/>
    <property type="evidence" value="ECO:0007669"/>
    <property type="project" value="InterPro"/>
</dbReference>
<evidence type="ECO:0000256" key="4">
    <source>
        <dbReference type="ARBA" id="ARBA00023033"/>
    </source>
</evidence>
<dbReference type="PANTHER" id="PTHR46972:SF1">
    <property type="entry name" value="FAD DEPENDENT OXIDOREDUCTASE DOMAIN-CONTAINING PROTEIN"/>
    <property type="match status" value="1"/>
</dbReference>
<reference evidence="6 7" key="1">
    <citation type="submission" date="2019-04" db="EMBL/GenBank/DDBJ databases">
        <title>Friends and foes A comparative genomics study of 23 Aspergillus species from section Flavi.</title>
        <authorList>
            <consortium name="DOE Joint Genome Institute"/>
            <person name="Kjaerbolling I."/>
            <person name="Vesth T."/>
            <person name="Frisvad J.C."/>
            <person name="Nybo J.L."/>
            <person name="Theobald S."/>
            <person name="Kildgaard S."/>
            <person name="Isbrandt T."/>
            <person name="Kuo A."/>
            <person name="Sato A."/>
            <person name="Lyhne E.K."/>
            <person name="Kogle M.E."/>
            <person name="Wiebenga A."/>
            <person name="Kun R.S."/>
            <person name="Lubbers R.J."/>
            <person name="Makela M.R."/>
            <person name="Barry K."/>
            <person name="Chovatia M."/>
            <person name="Clum A."/>
            <person name="Daum C."/>
            <person name="Haridas S."/>
            <person name="He G."/>
            <person name="LaButti K."/>
            <person name="Lipzen A."/>
            <person name="Mondo S."/>
            <person name="Riley R."/>
            <person name="Salamov A."/>
            <person name="Simmons B.A."/>
            <person name="Magnuson J.K."/>
            <person name="Henrissat B."/>
            <person name="Mortensen U.H."/>
            <person name="Larsen T.O."/>
            <person name="Devries R.P."/>
            <person name="Grigoriev I.V."/>
            <person name="Machida M."/>
            <person name="Baker S.E."/>
            <person name="Andersen M.R."/>
        </authorList>
    </citation>
    <scope>NUCLEOTIDE SEQUENCE [LARGE SCALE GENOMIC DNA]</scope>
    <source>
        <strain evidence="6 7">CBS 151.66</strain>
    </source>
</reference>
<dbReference type="OrthoDB" id="655030at2759"/>
<dbReference type="PRINTS" id="PR00420">
    <property type="entry name" value="RNGMNOXGNASE"/>
</dbReference>
<protein>
    <recommendedName>
        <fullName evidence="5">FAD-binding domain-containing protein</fullName>
    </recommendedName>
</protein>
<dbReference type="EMBL" id="ML732233">
    <property type="protein sequence ID" value="KAB8073134.1"/>
    <property type="molecule type" value="Genomic_DNA"/>
</dbReference>
<dbReference type="GO" id="GO:0004497">
    <property type="term" value="F:monooxygenase activity"/>
    <property type="evidence" value="ECO:0007669"/>
    <property type="project" value="UniProtKB-KW"/>
</dbReference>
<accession>A0A5N5X0W3</accession>
<keyword evidence="3" id="KW-0560">Oxidoreductase</keyword>
<dbReference type="InterPro" id="IPR036188">
    <property type="entry name" value="FAD/NAD-bd_sf"/>
</dbReference>
<keyword evidence="2" id="KW-0274">FAD</keyword>
<dbReference type="Gene3D" id="3.50.50.60">
    <property type="entry name" value="FAD/NAD(P)-binding domain"/>
    <property type="match status" value="1"/>
</dbReference>
<name>A0A5N5X0W3_9EURO</name>
<dbReference type="SUPFAM" id="SSF51905">
    <property type="entry name" value="FAD/NAD(P)-binding domain"/>
    <property type="match status" value="1"/>
</dbReference>
<proteinExistence type="predicted"/>
<evidence type="ECO:0000256" key="1">
    <source>
        <dbReference type="ARBA" id="ARBA00022630"/>
    </source>
</evidence>
<gene>
    <name evidence="6" type="ORF">BDV29DRAFT_176156</name>
</gene>
<evidence type="ECO:0000313" key="7">
    <source>
        <dbReference type="Proteomes" id="UP000326565"/>
    </source>
</evidence>
<organism evidence="6 7">
    <name type="scientific">Aspergillus leporis</name>
    <dbReference type="NCBI Taxonomy" id="41062"/>
    <lineage>
        <taxon>Eukaryota</taxon>
        <taxon>Fungi</taxon>
        <taxon>Dikarya</taxon>
        <taxon>Ascomycota</taxon>
        <taxon>Pezizomycotina</taxon>
        <taxon>Eurotiomycetes</taxon>
        <taxon>Eurotiomycetidae</taxon>
        <taxon>Eurotiales</taxon>
        <taxon>Aspergillaceae</taxon>
        <taxon>Aspergillus</taxon>
        <taxon>Aspergillus subgen. Circumdati</taxon>
    </lineage>
</organism>